<dbReference type="Proteomes" id="UP000054995">
    <property type="component" value="Unassembled WGS sequence"/>
</dbReference>
<feature type="compositionally biased region" description="Acidic residues" evidence="1">
    <location>
        <begin position="87"/>
        <end position="96"/>
    </location>
</feature>
<accession>A0A0V1FF64</accession>
<proteinExistence type="predicted"/>
<gene>
    <name evidence="2" type="ORF">T4D_908</name>
</gene>
<dbReference type="AlphaFoldDB" id="A0A0V1FF64"/>
<dbReference type="OrthoDB" id="5920052at2759"/>
<sequence>MKEAEIDTARPGCLANAGLIASQAANERKIKTTHLVNMQDGNKPPNKSVMFYFCQPSDTHVPGCVASKNKPPMNACVPQWTDTIKYEEEEEEEEDGSGPAKTDNTRAQSKWRETKMTTATTPNNAALIAVHSEVTSEASRPIIIIINTTIPSMLNDDNNNQASKSLGRPVSKLIISLVNGTTTTVTTTTTTTTITDQ</sequence>
<organism evidence="2 3">
    <name type="scientific">Trichinella pseudospiralis</name>
    <name type="common">Parasitic roundworm</name>
    <dbReference type="NCBI Taxonomy" id="6337"/>
    <lineage>
        <taxon>Eukaryota</taxon>
        <taxon>Metazoa</taxon>
        <taxon>Ecdysozoa</taxon>
        <taxon>Nematoda</taxon>
        <taxon>Enoplea</taxon>
        <taxon>Dorylaimia</taxon>
        <taxon>Trichinellida</taxon>
        <taxon>Trichinellidae</taxon>
        <taxon>Trichinella</taxon>
    </lineage>
</organism>
<dbReference type="EMBL" id="JYDT01000111">
    <property type="protein sequence ID" value="KRY84590.1"/>
    <property type="molecule type" value="Genomic_DNA"/>
</dbReference>
<evidence type="ECO:0000256" key="1">
    <source>
        <dbReference type="SAM" id="MobiDB-lite"/>
    </source>
</evidence>
<feature type="region of interest" description="Disordered" evidence="1">
    <location>
        <begin position="87"/>
        <end position="118"/>
    </location>
</feature>
<evidence type="ECO:0000313" key="3">
    <source>
        <dbReference type="Proteomes" id="UP000054995"/>
    </source>
</evidence>
<evidence type="ECO:0000313" key="2">
    <source>
        <dbReference type="EMBL" id="KRY84590.1"/>
    </source>
</evidence>
<name>A0A0V1FF64_TRIPS</name>
<protein>
    <submittedName>
        <fullName evidence="2">Uncharacterized protein</fullName>
    </submittedName>
</protein>
<comment type="caution">
    <text evidence="2">The sequence shown here is derived from an EMBL/GenBank/DDBJ whole genome shotgun (WGS) entry which is preliminary data.</text>
</comment>
<keyword evidence="3" id="KW-1185">Reference proteome</keyword>
<reference evidence="2 3" key="1">
    <citation type="submission" date="2015-01" db="EMBL/GenBank/DDBJ databases">
        <title>Evolution of Trichinella species and genotypes.</title>
        <authorList>
            <person name="Korhonen P.K."/>
            <person name="Edoardo P."/>
            <person name="Giuseppe L.R."/>
            <person name="Gasser R.B."/>
        </authorList>
    </citation>
    <scope>NUCLEOTIDE SEQUENCE [LARGE SCALE GENOMIC DNA]</scope>
    <source>
        <strain evidence="2">ISS470</strain>
    </source>
</reference>